<name>A0A5M3MMC5_CONPW</name>
<dbReference type="GeneID" id="19205388"/>
<comment type="cofactor">
    <cofactor evidence="1">
        <name>Zn(2+)</name>
        <dbReference type="ChEBI" id="CHEBI:29105"/>
    </cofactor>
</comment>
<comment type="caution">
    <text evidence="7">The sequence shown here is derived from an EMBL/GenBank/DDBJ whole genome shotgun (WGS) entry which is preliminary data.</text>
</comment>
<dbReference type="SUPFAM" id="SSF56281">
    <property type="entry name" value="Metallo-hydrolase/oxidoreductase"/>
    <property type="match status" value="1"/>
</dbReference>
<protein>
    <recommendedName>
        <fullName evidence="6">Metallo-beta-lactamase domain-containing protein</fullName>
    </recommendedName>
</protein>
<keyword evidence="8" id="KW-1185">Reference proteome</keyword>
<evidence type="ECO:0000313" key="8">
    <source>
        <dbReference type="Proteomes" id="UP000053558"/>
    </source>
</evidence>
<dbReference type="SMART" id="SM00849">
    <property type="entry name" value="Lactamase_B"/>
    <property type="match status" value="1"/>
</dbReference>
<evidence type="ECO:0000256" key="5">
    <source>
        <dbReference type="ARBA" id="ARBA00022833"/>
    </source>
</evidence>
<keyword evidence="4" id="KW-0378">Hydrolase</keyword>
<dbReference type="Pfam" id="PF00753">
    <property type="entry name" value="Lactamase_B"/>
    <property type="match status" value="1"/>
</dbReference>
<keyword evidence="5" id="KW-0862">Zinc</keyword>
<feature type="domain" description="Metallo-beta-lactamase" evidence="6">
    <location>
        <begin position="17"/>
        <end position="216"/>
    </location>
</feature>
<organism evidence="7 8">
    <name type="scientific">Coniophora puteana (strain RWD-64-598)</name>
    <name type="common">Brown rot fungus</name>
    <dbReference type="NCBI Taxonomy" id="741705"/>
    <lineage>
        <taxon>Eukaryota</taxon>
        <taxon>Fungi</taxon>
        <taxon>Dikarya</taxon>
        <taxon>Basidiomycota</taxon>
        <taxon>Agaricomycotina</taxon>
        <taxon>Agaricomycetes</taxon>
        <taxon>Agaricomycetidae</taxon>
        <taxon>Boletales</taxon>
        <taxon>Coniophorineae</taxon>
        <taxon>Coniophoraceae</taxon>
        <taxon>Coniophora</taxon>
    </lineage>
</organism>
<accession>A0A5M3MMC5</accession>
<dbReference type="Gene3D" id="3.60.15.10">
    <property type="entry name" value="Ribonuclease Z/Hydroxyacylglutathione hydrolase-like"/>
    <property type="match status" value="2"/>
</dbReference>
<evidence type="ECO:0000256" key="4">
    <source>
        <dbReference type="ARBA" id="ARBA00022801"/>
    </source>
</evidence>
<dbReference type="RefSeq" id="XP_007769187.1">
    <property type="nucleotide sequence ID" value="XM_007770997.1"/>
</dbReference>
<evidence type="ECO:0000256" key="2">
    <source>
        <dbReference type="ARBA" id="ARBA00007749"/>
    </source>
</evidence>
<dbReference type="InterPro" id="IPR051013">
    <property type="entry name" value="MBL_superfamily_lactonases"/>
</dbReference>
<sequence length="221" mass="23945">MILSGVPKTSSERLEVPSLGFLLCHSVSGKNIMYDLGMPRLEDLSTPPGFETFAHIYLGDEGKVSPLRLFTFESDGCIHDSLKKGGAQPEEVDVIVISHLHWDHVGDARPFTEAEFILGSGSRGIMTGEDPQAQSPVVVPVSAPVHLGGHIALLACTSPDGSWILLVGDAVHRMSILHAERDFACHDDGHGGVFCMHRDPEMARDTIRKLKAFITKSALRG</sequence>
<gene>
    <name evidence="7" type="ORF">CONPUDRAFT_165765</name>
</gene>
<dbReference type="OrthoDB" id="10250730at2759"/>
<dbReference type="PANTHER" id="PTHR42978">
    <property type="entry name" value="QUORUM-QUENCHING LACTONASE YTNP-RELATED-RELATED"/>
    <property type="match status" value="1"/>
</dbReference>
<evidence type="ECO:0000259" key="6">
    <source>
        <dbReference type="SMART" id="SM00849"/>
    </source>
</evidence>
<dbReference type="EMBL" id="JH711579">
    <property type="protein sequence ID" value="EIW80170.1"/>
    <property type="molecule type" value="Genomic_DNA"/>
</dbReference>
<dbReference type="GO" id="GO:0016787">
    <property type="term" value="F:hydrolase activity"/>
    <property type="evidence" value="ECO:0007669"/>
    <property type="project" value="UniProtKB-KW"/>
</dbReference>
<evidence type="ECO:0000256" key="3">
    <source>
        <dbReference type="ARBA" id="ARBA00022723"/>
    </source>
</evidence>
<dbReference type="KEGG" id="cput:CONPUDRAFT_165765"/>
<dbReference type="GO" id="GO:0046872">
    <property type="term" value="F:metal ion binding"/>
    <property type="evidence" value="ECO:0007669"/>
    <property type="project" value="UniProtKB-KW"/>
</dbReference>
<dbReference type="AlphaFoldDB" id="A0A5M3MMC5"/>
<dbReference type="Proteomes" id="UP000053558">
    <property type="component" value="Unassembled WGS sequence"/>
</dbReference>
<keyword evidence="3" id="KW-0479">Metal-binding</keyword>
<proteinExistence type="inferred from homology"/>
<comment type="similarity">
    <text evidence="2">Belongs to the metallo-beta-lactamase superfamily.</text>
</comment>
<evidence type="ECO:0000313" key="7">
    <source>
        <dbReference type="EMBL" id="EIW80170.1"/>
    </source>
</evidence>
<dbReference type="InterPro" id="IPR001279">
    <property type="entry name" value="Metallo-B-lactamas"/>
</dbReference>
<dbReference type="PANTHER" id="PTHR42978:SF2">
    <property type="entry name" value="102 KBASES UNSTABLE REGION: FROM 1 TO 119443"/>
    <property type="match status" value="1"/>
</dbReference>
<dbReference type="InterPro" id="IPR036866">
    <property type="entry name" value="RibonucZ/Hydroxyglut_hydro"/>
</dbReference>
<evidence type="ECO:0000256" key="1">
    <source>
        <dbReference type="ARBA" id="ARBA00001947"/>
    </source>
</evidence>
<reference evidence="8" key="1">
    <citation type="journal article" date="2012" name="Science">
        <title>The Paleozoic origin of enzymatic lignin decomposition reconstructed from 31 fungal genomes.</title>
        <authorList>
            <person name="Floudas D."/>
            <person name="Binder M."/>
            <person name="Riley R."/>
            <person name="Barry K."/>
            <person name="Blanchette R.A."/>
            <person name="Henrissat B."/>
            <person name="Martinez A.T."/>
            <person name="Otillar R."/>
            <person name="Spatafora J.W."/>
            <person name="Yadav J.S."/>
            <person name="Aerts A."/>
            <person name="Benoit I."/>
            <person name="Boyd A."/>
            <person name="Carlson A."/>
            <person name="Copeland A."/>
            <person name="Coutinho P.M."/>
            <person name="de Vries R.P."/>
            <person name="Ferreira P."/>
            <person name="Findley K."/>
            <person name="Foster B."/>
            <person name="Gaskell J."/>
            <person name="Glotzer D."/>
            <person name="Gorecki P."/>
            <person name="Heitman J."/>
            <person name="Hesse C."/>
            <person name="Hori C."/>
            <person name="Igarashi K."/>
            <person name="Jurgens J.A."/>
            <person name="Kallen N."/>
            <person name="Kersten P."/>
            <person name="Kohler A."/>
            <person name="Kuees U."/>
            <person name="Kumar T.K.A."/>
            <person name="Kuo A."/>
            <person name="LaButti K."/>
            <person name="Larrondo L.F."/>
            <person name="Lindquist E."/>
            <person name="Ling A."/>
            <person name="Lombard V."/>
            <person name="Lucas S."/>
            <person name="Lundell T."/>
            <person name="Martin R."/>
            <person name="McLaughlin D.J."/>
            <person name="Morgenstern I."/>
            <person name="Morin E."/>
            <person name="Murat C."/>
            <person name="Nagy L.G."/>
            <person name="Nolan M."/>
            <person name="Ohm R.A."/>
            <person name="Patyshakuliyeva A."/>
            <person name="Rokas A."/>
            <person name="Ruiz-Duenas F.J."/>
            <person name="Sabat G."/>
            <person name="Salamov A."/>
            <person name="Samejima M."/>
            <person name="Schmutz J."/>
            <person name="Slot J.C."/>
            <person name="St John F."/>
            <person name="Stenlid J."/>
            <person name="Sun H."/>
            <person name="Sun S."/>
            <person name="Syed K."/>
            <person name="Tsang A."/>
            <person name="Wiebenga A."/>
            <person name="Young D."/>
            <person name="Pisabarro A."/>
            <person name="Eastwood D.C."/>
            <person name="Martin F."/>
            <person name="Cullen D."/>
            <person name="Grigoriev I.V."/>
            <person name="Hibbett D.S."/>
        </authorList>
    </citation>
    <scope>NUCLEOTIDE SEQUENCE [LARGE SCALE GENOMIC DNA]</scope>
    <source>
        <strain evidence="8">RWD-64-598 SS2</strain>
    </source>
</reference>